<sequence>MSDKERETYSRIREKLANYECEVPQSCWDGVESGLRRKRRLIRHRRIARWSAAIAAATIFGVLLLFNNNDRTLPVAQYVAENGNADNTKTDTTNIGFNGFESVVAKYDDMADNGHVSDKLSIKAKPEGNAYTEGGLNTGSASSNAVAELKVEDNGNKTVANGGNMEKAYYADNRNTAVMNTGDTCKAEFNEMLKLYKESKPDVQIAGYERKNYSNSAYDNGISISLVAANALNANGRRNRDLSQNNMPLHEELKLYSNEEQLKFKHKMPISAGITVEKRWKNNWGIESGVMYTLLRSTYSTESNTQQGEQELHYVGIPVNVTYRFAQLKMFGFYAAAGPKIDFNVSGKRTESVQNNLAKSNASENIRDKKPQFSMQMKVGVACSIVKHLELYVEPSLAYYIDNKGDIPNLWEERPLNFVLQFGLRTGF</sequence>
<evidence type="ECO:0000256" key="1">
    <source>
        <dbReference type="SAM" id="Phobius"/>
    </source>
</evidence>
<dbReference type="InterPro" id="IPR025665">
    <property type="entry name" value="Beta-barrel_OMP_2"/>
</dbReference>
<keyword evidence="1" id="KW-0812">Transmembrane</keyword>
<comment type="caution">
    <text evidence="3">The sequence shown here is derived from an EMBL/GenBank/DDBJ whole genome shotgun (WGS) entry which is preliminary data.</text>
</comment>
<dbReference type="Pfam" id="PF13568">
    <property type="entry name" value="OMP_b-brl_2"/>
    <property type="match status" value="1"/>
</dbReference>
<dbReference type="Gene3D" id="2.40.160.20">
    <property type="match status" value="1"/>
</dbReference>
<feature type="transmembrane region" description="Helical" evidence="1">
    <location>
        <begin position="47"/>
        <end position="66"/>
    </location>
</feature>
<gene>
    <name evidence="3" type="ORF">IAC54_07015</name>
</gene>
<reference evidence="3" key="1">
    <citation type="submission" date="2020-10" db="EMBL/GenBank/DDBJ databases">
        <authorList>
            <person name="Gilroy R."/>
        </authorList>
    </citation>
    <scope>NUCLEOTIDE SEQUENCE</scope>
    <source>
        <strain evidence="3">G3-4614</strain>
    </source>
</reference>
<dbReference type="InterPro" id="IPR011250">
    <property type="entry name" value="OMP/PagP_B-barrel"/>
</dbReference>
<evidence type="ECO:0000313" key="3">
    <source>
        <dbReference type="EMBL" id="MBO8438629.1"/>
    </source>
</evidence>
<reference evidence="3" key="2">
    <citation type="journal article" date="2021" name="PeerJ">
        <title>Extensive microbial diversity within the chicken gut microbiome revealed by metagenomics and culture.</title>
        <authorList>
            <person name="Gilroy R."/>
            <person name="Ravi A."/>
            <person name="Getino M."/>
            <person name="Pursley I."/>
            <person name="Horton D.L."/>
            <person name="Alikhan N.F."/>
            <person name="Baker D."/>
            <person name="Gharbi K."/>
            <person name="Hall N."/>
            <person name="Watson M."/>
            <person name="Adriaenssens E.M."/>
            <person name="Foster-Nyarko E."/>
            <person name="Jarju S."/>
            <person name="Secka A."/>
            <person name="Antonio M."/>
            <person name="Oren A."/>
            <person name="Chaudhuri R.R."/>
            <person name="La Ragione R."/>
            <person name="Hildebrand F."/>
            <person name="Pallen M.J."/>
        </authorList>
    </citation>
    <scope>NUCLEOTIDE SEQUENCE</scope>
    <source>
        <strain evidence="3">G3-4614</strain>
    </source>
</reference>
<accession>A0A9D9E7V5</accession>
<dbReference type="EMBL" id="JADIMW010000075">
    <property type="protein sequence ID" value="MBO8438629.1"/>
    <property type="molecule type" value="Genomic_DNA"/>
</dbReference>
<organism evidence="3 4">
    <name type="scientific">Candidatus Caccoplasma merdipullorum</name>
    <dbReference type="NCBI Taxonomy" id="2840718"/>
    <lineage>
        <taxon>Bacteria</taxon>
        <taxon>Pseudomonadati</taxon>
        <taxon>Bacteroidota</taxon>
        <taxon>Bacteroidia</taxon>
        <taxon>Bacteroidales</taxon>
        <taxon>Bacteroidaceae</taxon>
        <taxon>Bacteroidaceae incertae sedis</taxon>
        <taxon>Candidatus Caccoplasma</taxon>
    </lineage>
</organism>
<protein>
    <submittedName>
        <fullName evidence="3">PorT family protein</fullName>
    </submittedName>
</protein>
<proteinExistence type="predicted"/>
<feature type="domain" description="Outer membrane protein beta-barrel" evidence="2">
    <location>
        <begin position="258"/>
        <end position="393"/>
    </location>
</feature>
<evidence type="ECO:0000259" key="2">
    <source>
        <dbReference type="Pfam" id="PF13568"/>
    </source>
</evidence>
<dbReference type="SUPFAM" id="SSF56925">
    <property type="entry name" value="OMPA-like"/>
    <property type="match status" value="1"/>
</dbReference>
<name>A0A9D9E7V5_9BACT</name>
<dbReference type="AlphaFoldDB" id="A0A9D9E7V5"/>
<keyword evidence="1" id="KW-0472">Membrane</keyword>
<keyword evidence="1" id="KW-1133">Transmembrane helix</keyword>
<evidence type="ECO:0000313" key="4">
    <source>
        <dbReference type="Proteomes" id="UP000823636"/>
    </source>
</evidence>
<dbReference type="Proteomes" id="UP000823636">
    <property type="component" value="Unassembled WGS sequence"/>
</dbReference>